<dbReference type="SMART" id="SM00345">
    <property type="entry name" value="HTH_GNTR"/>
    <property type="match status" value="1"/>
</dbReference>
<dbReference type="RefSeq" id="WP_322473755.1">
    <property type="nucleotide sequence ID" value="NZ_JBHRZG010000002.1"/>
</dbReference>
<dbReference type="EMBL" id="JBHRZG010000002">
    <property type="protein sequence ID" value="MFC3831662.1"/>
    <property type="molecule type" value="Genomic_DNA"/>
</dbReference>
<keyword evidence="2" id="KW-0238">DNA-binding</keyword>
<dbReference type="Proteomes" id="UP001595803">
    <property type="component" value="Unassembled WGS sequence"/>
</dbReference>
<evidence type="ECO:0000256" key="2">
    <source>
        <dbReference type="ARBA" id="ARBA00023125"/>
    </source>
</evidence>
<dbReference type="PANTHER" id="PTHR38445:SF9">
    <property type="entry name" value="HTH-TYPE TRANSCRIPTIONAL REPRESSOR YTRA"/>
    <property type="match status" value="1"/>
</dbReference>
<evidence type="ECO:0000256" key="3">
    <source>
        <dbReference type="ARBA" id="ARBA00023163"/>
    </source>
</evidence>
<dbReference type="Pfam" id="PF00392">
    <property type="entry name" value="GntR"/>
    <property type="match status" value="1"/>
</dbReference>
<comment type="caution">
    <text evidence="5">The sequence shown here is derived from an EMBL/GenBank/DDBJ whole genome shotgun (WGS) entry which is preliminary data.</text>
</comment>
<keyword evidence="3" id="KW-0804">Transcription</keyword>
<dbReference type="InterPro" id="IPR036388">
    <property type="entry name" value="WH-like_DNA-bd_sf"/>
</dbReference>
<keyword evidence="6" id="KW-1185">Reference proteome</keyword>
<dbReference type="InterPro" id="IPR036390">
    <property type="entry name" value="WH_DNA-bd_sf"/>
</dbReference>
<gene>
    <name evidence="5" type="ORF">ACFOSB_02155</name>
</gene>
<dbReference type="CDD" id="cd07377">
    <property type="entry name" value="WHTH_GntR"/>
    <property type="match status" value="1"/>
</dbReference>
<reference evidence="6" key="1">
    <citation type="journal article" date="2019" name="Int. J. Syst. Evol. Microbiol.">
        <title>The Global Catalogue of Microorganisms (GCM) 10K type strain sequencing project: providing services to taxonomists for standard genome sequencing and annotation.</title>
        <authorList>
            <consortium name="The Broad Institute Genomics Platform"/>
            <consortium name="The Broad Institute Genome Sequencing Center for Infectious Disease"/>
            <person name="Wu L."/>
            <person name="Ma J."/>
        </authorList>
    </citation>
    <scope>NUCLEOTIDE SEQUENCE [LARGE SCALE GENOMIC DNA]</scope>
    <source>
        <strain evidence="6">CCTCC AB 2017081</strain>
    </source>
</reference>
<evidence type="ECO:0000313" key="6">
    <source>
        <dbReference type="Proteomes" id="UP001595803"/>
    </source>
</evidence>
<dbReference type="Gene3D" id="1.10.10.10">
    <property type="entry name" value="Winged helix-like DNA-binding domain superfamily/Winged helix DNA-binding domain"/>
    <property type="match status" value="1"/>
</dbReference>
<evidence type="ECO:0000259" key="4">
    <source>
        <dbReference type="PROSITE" id="PS50949"/>
    </source>
</evidence>
<feature type="domain" description="HTH gntR-type" evidence="4">
    <location>
        <begin position="24"/>
        <end position="92"/>
    </location>
</feature>
<name>A0ABV7Z2Q3_9DEIO</name>
<evidence type="ECO:0000313" key="5">
    <source>
        <dbReference type="EMBL" id="MFC3831662.1"/>
    </source>
</evidence>
<accession>A0ABV7Z2Q3</accession>
<keyword evidence="1" id="KW-0805">Transcription regulation</keyword>
<evidence type="ECO:0000256" key="1">
    <source>
        <dbReference type="ARBA" id="ARBA00023015"/>
    </source>
</evidence>
<dbReference type="PANTHER" id="PTHR38445">
    <property type="entry name" value="HTH-TYPE TRANSCRIPTIONAL REPRESSOR YTRA"/>
    <property type="match status" value="1"/>
</dbReference>
<dbReference type="SUPFAM" id="SSF46785">
    <property type="entry name" value="Winged helix' DNA-binding domain"/>
    <property type="match status" value="1"/>
</dbReference>
<proteinExistence type="predicted"/>
<dbReference type="InterPro" id="IPR000524">
    <property type="entry name" value="Tscrpt_reg_HTH_GntR"/>
</dbReference>
<sequence length="337" mass="35910">MTAPTLDTPAAFVRPLSIDRTLDVPVGAQLRGQLEYGIACGEIARGTRLPSVRELSQELGVAHVTVAQVYKELLGLGLIVTARGRGTYVADAPRVQNSPDHARLRDLLSGAIGDAQREGFTLRQISEVMGVLLARAGQPAQEGVTVLLVGLFADATRSYAADLHPALRPGDRVQTVTLGELRRGDGLEHAHAADVVLALAHRLAETQALLPGVTVIPVGFIPAQATRAALAGLSPLSTVALVATFEDFLPTFLAGVRRFAPHVLTLNATHLHAPGLQTVLEDADVVVYATGSEMVRDLVPGTAAIEYRHMIDPRDVEGLVLPAVEARRKEHHDNNSR</sequence>
<dbReference type="PROSITE" id="PS50949">
    <property type="entry name" value="HTH_GNTR"/>
    <property type="match status" value="1"/>
</dbReference>
<protein>
    <submittedName>
        <fullName evidence="5">GntR family transcriptional regulator</fullName>
    </submittedName>
</protein>
<organism evidence="5 6">
    <name type="scientific">Deinococcus rufus</name>
    <dbReference type="NCBI Taxonomy" id="2136097"/>
    <lineage>
        <taxon>Bacteria</taxon>
        <taxon>Thermotogati</taxon>
        <taxon>Deinococcota</taxon>
        <taxon>Deinococci</taxon>
        <taxon>Deinococcales</taxon>
        <taxon>Deinococcaceae</taxon>
        <taxon>Deinococcus</taxon>
    </lineage>
</organism>